<dbReference type="Pfam" id="PF02518">
    <property type="entry name" value="HATPase_c"/>
    <property type="match status" value="1"/>
</dbReference>
<dbReference type="KEGG" id="lck:HN018_02510"/>
<dbReference type="GO" id="GO:0000155">
    <property type="term" value="F:phosphorelay sensor kinase activity"/>
    <property type="evidence" value="ECO:0007669"/>
    <property type="project" value="InterPro"/>
</dbReference>
<evidence type="ECO:0000256" key="3">
    <source>
        <dbReference type="ARBA" id="ARBA00012438"/>
    </source>
</evidence>
<dbReference type="Pfam" id="PF00672">
    <property type="entry name" value="HAMP"/>
    <property type="match status" value="1"/>
</dbReference>
<gene>
    <name evidence="13" type="ORF">HN018_02510</name>
</gene>
<dbReference type="InterPro" id="IPR004358">
    <property type="entry name" value="Sig_transdc_His_kin-like_C"/>
</dbReference>
<dbReference type="PRINTS" id="PR00344">
    <property type="entry name" value="BCTRLSENSOR"/>
</dbReference>
<accession>A0A6M8HHH6</accession>
<comment type="catalytic activity">
    <reaction evidence="1">
        <text>ATP + protein L-histidine = ADP + protein N-phospho-L-histidine.</text>
        <dbReference type="EC" id="2.7.13.3"/>
    </reaction>
</comment>
<dbReference type="SUPFAM" id="SSF47384">
    <property type="entry name" value="Homodimeric domain of signal transducing histidine kinase"/>
    <property type="match status" value="1"/>
</dbReference>
<sequence length="443" mass="47560">MPTLSKRVQLWPRGLVGRVTLVLLAAVLLEFTGSTVFYEQAETYSADDAHLARTAEQLSTDLKLLSITPPDRRTTIASMLSTSDLRLSWLTTGDLEPEMSKMHPLHRRLGNQLLMFGQGGLRLRRPVQAGDVSGVLPLADGSILDFTAPGMLARHTVTRGLLSAAILAGCVLLTASMLVRTLSLPLRALARAADAIGHGPQVPVVEGGPREVRLLARAMNAMQGRINRLIADRTEALAAVSHDLRTPLSRLRLRAGFLDDTEAQGAIESDVDEMEAMVGSVLSYLAGEDNAEPMRPIDLAALLATLVNEASDAGRDARYVGPDHASVRLQPLAMKRVFANLVANALAYAGNVVVTLSHKPDGVHVRVEDDGPGIPESELDRVLTPFYRVEASRGRATGGLGLGLAIVQREVMRGGGRLNLANRPERGLCVTIVMPDRNGSETV</sequence>
<protein>
    <recommendedName>
        <fullName evidence="3">histidine kinase</fullName>
        <ecNumber evidence="3">2.7.13.3</ecNumber>
    </recommendedName>
</protein>
<keyword evidence="14" id="KW-1185">Reference proteome</keyword>
<evidence type="ECO:0000313" key="13">
    <source>
        <dbReference type="EMBL" id="QKE89072.1"/>
    </source>
</evidence>
<dbReference type="PANTHER" id="PTHR44936">
    <property type="entry name" value="SENSOR PROTEIN CREC"/>
    <property type="match status" value="1"/>
</dbReference>
<keyword evidence="5" id="KW-0597">Phosphoprotein</keyword>
<keyword evidence="7" id="KW-0547">Nucleotide-binding</keyword>
<evidence type="ECO:0000256" key="6">
    <source>
        <dbReference type="ARBA" id="ARBA00022679"/>
    </source>
</evidence>
<keyword evidence="10" id="KW-1133">Transmembrane helix</keyword>
<proteinExistence type="predicted"/>
<dbReference type="InterPro" id="IPR003660">
    <property type="entry name" value="HAMP_dom"/>
</dbReference>
<keyword evidence="10" id="KW-0812">Transmembrane</keyword>
<dbReference type="InterPro" id="IPR036097">
    <property type="entry name" value="HisK_dim/P_sf"/>
</dbReference>
<dbReference type="InterPro" id="IPR036890">
    <property type="entry name" value="HATPase_C_sf"/>
</dbReference>
<dbReference type="Gene3D" id="3.30.565.10">
    <property type="entry name" value="Histidine kinase-like ATPase, C-terminal domain"/>
    <property type="match status" value="1"/>
</dbReference>
<evidence type="ECO:0000256" key="9">
    <source>
        <dbReference type="ARBA" id="ARBA00022840"/>
    </source>
</evidence>
<evidence type="ECO:0000256" key="4">
    <source>
        <dbReference type="ARBA" id="ARBA00022475"/>
    </source>
</evidence>
<evidence type="ECO:0000256" key="2">
    <source>
        <dbReference type="ARBA" id="ARBA00004651"/>
    </source>
</evidence>
<dbReference type="RefSeq" id="WP_171836799.1">
    <property type="nucleotide sequence ID" value="NZ_CP053708.1"/>
</dbReference>
<dbReference type="InterPro" id="IPR003594">
    <property type="entry name" value="HATPase_dom"/>
</dbReference>
<feature type="transmembrane region" description="Helical" evidence="10">
    <location>
        <begin position="15"/>
        <end position="38"/>
    </location>
</feature>
<feature type="domain" description="Histidine kinase" evidence="11">
    <location>
        <begin position="239"/>
        <end position="438"/>
    </location>
</feature>
<evidence type="ECO:0000256" key="1">
    <source>
        <dbReference type="ARBA" id="ARBA00000085"/>
    </source>
</evidence>
<keyword evidence="9" id="KW-0067">ATP-binding</keyword>
<evidence type="ECO:0000256" key="5">
    <source>
        <dbReference type="ARBA" id="ARBA00022553"/>
    </source>
</evidence>
<keyword evidence="8" id="KW-0418">Kinase</keyword>
<dbReference type="InterPro" id="IPR050980">
    <property type="entry name" value="2C_sensor_his_kinase"/>
</dbReference>
<dbReference type="SMART" id="SM00304">
    <property type="entry name" value="HAMP"/>
    <property type="match status" value="1"/>
</dbReference>
<keyword evidence="6" id="KW-0808">Transferase</keyword>
<evidence type="ECO:0000256" key="7">
    <source>
        <dbReference type="ARBA" id="ARBA00022741"/>
    </source>
</evidence>
<evidence type="ECO:0000313" key="14">
    <source>
        <dbReference type="Proteomes" id="UP000500767"/>
    </source>
</evidence>
<dbReference type="InterPro" id="IPR005467">
    <property type="entry name" value="His_kinase_dom"/>
</dbReference>
<dbReference type="EMBL" id="CP053708">
    <property type="protein sequence ID" value="QKE89072.1"/>
    <property type="molecule type" value="Genomic_DNA"/>
</dbReference>
<dbReference type="SMART" id="SM00388">
    <property type="entry name" value="HisKA"/>
    <property type="match status" value="1"/>
</dbReference>
<keyword evidence="10" id="KW-0472">Membrane</keyword>
<name>A0A6M8HHH6_9PROT</name>
<evidence type="ECO:0000256" key="8">
    <source>
        <dbReference type="ARBA" id="ARBA00022777"/>
    </source>
</evidence>
<comment type="subcellular location">
    <subcellularLocation>
        <location evidence="2">Cell membrane</location>
        <topology evidence="2">Multi-pass membrane protein</topology>
    </subcellularLocation>
</comment>
<evidence type="ECO:0000256" key="10">
    <source>
        <dbReference type="SAM" id="Phobius"/>
    </source>
</evidence>
<dbReference type="SUPFAM" id="SSF55874">
    <property type="entry name" value="ATPase domain of HSP90 chaperone/DNA topoisomerase II/histidine kinase"/>
    <property type="match status" value="1"/>
</dbReference>
<dbReference type="GO" id="GO:0005886">
    <property type="term" value="C:plasma membrane"/>
    <property type="evidence" value="ECO:0007669"/>
    <property type="project" value="UniProtKB-SubCell"/>
</dbReference>
<dbReference type="Pfam" id="PF00512">
    <property type="entry name" value="HisKA"/>
    <property type="match status" value="1"/>
</dbReference>
<dbReference type="Gene3D" id="1.10.287.130">
    <property type="match status" value="1"/>
</dbReference>
<feature type="transmembrane region" description="Helical" evidence="10">
    <location>
        <begin position="161"/>
        <end position="179"/>
    </location>
</feature>
<evidence type="ECO:0000259" key="11">
    <source>
        <dbReference type="PROSITE" id="PS50109"/>
    </source>
</evidence>
<dbReference type="PROSITE" id="PS50885">
    <property type="entry name" value="HAMP"/>
    <property type="match status" value="1"/>
</dbReference>
<keyword evidence="4" id="KW-1003">Cell membrane</keyword>
<dbReference type="EC" id="2.7.13.3" evidence="3"/>
<dbReference type="AlphaFoldDB" id="A0A6M8HHH6"/>
<dbReference type="PROSITE" id="PS50109">
    <property type="entry name" value="HIS_KIN"/>
    <property type="match status" value="1"/>
</dbReference>
<dbReference type="PANTHER" id="PTHR44936:SF10">
    <property type="entry name" value="SENSOR PROTEIN RSTB"/>
    <property type="match status" value="1"/>
</dbReference>
<evidence type="ECO:0000259" key="12">
    <source>
        <dbReference type="PROSITE" id="PS50885"/>
    </source>
</evidence>
<reference evidence="13 14" key="1">
    <citation type="journal article" date="2014" name="World J. Microbiol. Biotechnol.">
        <title>Biodiversity and physiological characteristics of Antarctic and Arctic lichens-associated bacteria.</title>
        <authorList>
            <person name="Lee Y.M."/>
            <person name="Kim E.H."/>
            <person name="Lee H.K."/>
            <person name="Hong S.G."/>
        </authorList>
    </citation>
    <scope>NUCLEOTIDE SEQUENCE [LARGE SCALE GENOMIC DNA]</scope>
    <source>
        <strain evidence="13 14">PAMC 26569</strain>
    </source>
</reference>
<dbReference type="SMART" id="SM00387">
    <property type="entry name" value="HATPase_c"/>
    <property type="match status" value="1"/>
</dbReference>
<dbReference type="GO" id="GO:0005524">
    <property type="term" value="F:ATP binding"/>
    <property type="evidence" value="ECO:0007669"/>
    <property type="project" value="UniProtKB-KW"/>
</dbReference>
<feature type="domain" description="HAMP" evidence="12">
    <location>
        <begin position="180"/>
        <end position="231"/>
    </location>
</feature>
<dbReference type="Proteomes" id="UP000500767">
    <property type="component" value="Chromosome"/>
</dbReference>
<organism evidence="13 14">
    <name type="scientific">Lichenicola cladoniae</name>
    <dbReference type="NCBI Taxonomy" id="1484109"/>
    <lineage>
        <taxon>Bacteria</taxon>
        <taxon>Pseudomonadati</taxon>
        <taxon>Pseudomonadota</taxon>
        <taxon>Alphaproteobacteria</taxon>
        <taxon>Acetobacterales</taxon>
        <taxon>Acetobacteraceae</taxon>
        <taxon>Lichenicola</taxon>
    </lineage>
</organism>
<dbReference type="CDD" id="cd00082">
    <property type="entry name" value="HisKA"/>
    <property type="match status" value="1"/>
</dbReference>
<dbReference type="InterPro" id="IPR003661">
    <property type="entry name" value="HisK_dim/P_dom"/>
</dbReference>